<gene>
    <name evidence="3" type="ORF">C942_03503</name>
</gene>
<feature type="domain" description="PNPLA" evidence="2">
    <location>
        <begin position="7"/>
        <end position="225"/>
    </location>
</feature>
<dbReference type="SUPFAM" id="SSF52151">
    <property type="entry name" value="FabD/lysophospholipase-like"/>
    <property type="match status" value="1"/>
</dbReference>
<dbReference type="Pfam" id="PF01734">
    <property type="entry name" value="Patatin"/>
    <property type="match status" value="1"/>
</dbReference>
<dbReference type="InterPro" id="IPR002641">
    <property type="entry name" value="PNPLA_dom"/>
</dbReference>
<dbReference type="GO" id="GO:0046475">
    <property type="term" value="P:glycerophospholipid catabolic process"/>
    <property type="evidence" value="ECO:0007669"/>
    <property type="project" value="TreeGrafter"/>
</dbReference>
<name>L8J7N4_9GAMM</name>
<evidence type="ECO:0000313" key="4">
    <source>
        <dbReference type="Proteomes" id="UP000011134"/>
    </source>
</evidence>
<dbReference type="RefSeq" id="WP_007470329.1">
    <property type="nucleotide sequence ID" value="NZ_AMZO01000038.1"/>
</dbReference>
<dbReference type="AlphaFoldDB" id="L8J7N4"/>
<dbReference type="OrthoDB" id="9813090at2"/>
<keyword evidence="1" id="KW-0443">Lipid metabolism</keyword>
<dbReference type="InterPro" id="IPR016035">
    <property type="entry name" value="Acyl_Trfase/lysoPLipase"/>
</dbReference>
<sequence>MENKIGLAVSGGGYRATLYSLGAIWRLNQFGLLPKLKTVTSVSGGSITTAYLAIKWDQLHFNSDDVATNFDEVVALPIQRFCSRTIDVESVLSGLFSLKDTVGDKVAKAYDKHLFKEANIQDIPNHAPEFIFYGTNYQTGSSIRIQKSGITDYKIGKYPVPDLPIAKVVGISSAFPPVLSPVTLKTNPNLWEKTQYADYFENPSLRTKLQLTDGGLYDNLGLEALTKGNGDFTHVIACDAGAPFKVQTNIKTNHVSQLLRMTDLMTDQQRALRKRKLISDYKKLDGQGQHQVYGGTYFGISTKINNYDFTDSMTTDSDLTANLKNFRTRLNAFSAEEQGRLINWGYALSDTAIRKWVRELPAEKLLVRGQWPIMKYAL</sequence>
<evidence type="ECO:0000256" key="1">
    <source>
        <dbReference type="ARBA" id="ARBA00023098"/>
    </source>
</evidence>
<keyword evidence="4" id="KW-1185">Reference proteome</keyword>
<evidence type="ECO:0000313" key="3">
    <source>
        <dbReference type="EMBL" id="ELR63487.1"/>
    </source>
</evidence>
<proteinExistence type="predicted"/>
<protein>
    <recommendedName>
        <fullName evidence="2">PNPLA domain-containing protein</fullName>
    </recommendedName>
</protein>
<evidence type="ECO:0000259" key="2">
    <source>
        <dbReference type="Pfam" id="PF01734"/>
    </source>
</evidence>
<dbReference type="Gene3D" id="3.40.1090.10">
    <property type="entry name" value="Cytosolic phospholipase A2 catalytic domain"/>
    <property type="match status" value="1"/>
</dbReference>
<dbReference type="GO" id="GO:0005829">
    <property type="term" value="C:cytosol"/>
    <property type="evidence" value="ECO:0007669"/>
    <property type="project" value="TreeGrafter"/>
</dbReference>
<dbReference type="PANTHER" id="PTHR10728:SF40">
    <property type="entry name" value="PATATIN FAMILY PROTEIN"/>
    <property type="match status" value="1"/>
</dbReference>
<dbReference type="GO" id="GO:0004623">
    <property type="term" value="F:phospholipase A2 activity"/>
    <property type="evidence" value="ECO:0007669"/>
    <property type="project" value="TreeGrafter"/>
</dbReference>
<accession>L8J7N4</accession>
<dbReference type="PANTHER" id="PTHR10728">
    <property type="entry name" value="CYTOSOLIC PHOSPHOLIPASE A2"/>
    <property type="match status" value="1"/>
</dbReference>
<dbReference type="Proteomes" id="UP000011134">
    <property type="component" value="Unassembled WGS sequence"/>
</dbReference>
<organism evidence="3 4">
    <name type="scientific">Photobacterium marinum</name>
    <dbReference type="NCBI Taxonomy" id="1056511"/>
    <lineage>
        <taxon>Bacteria</taxon>
        <taxon>Pseudomonadati</taxon>
        <taxon>Pseudomonadota</taxon>
        <taxon>Gammaproteobacteria</taxon>
        <taxon>Vibrionales</taxon>
        <taxon>Vibrionaceae</taxon>
        <taxon>Photobacterium</taxon>
    </lineage>
</organism>
<dbReference type="PATRIC" id="fig|1056511.3.peg.4427"/>
<comment type="caution">
    <text evidence="3">The sequence shown here is derived from an EMBL/GenBank/DDBJ whole genome shotgun (WGS) entry which is preliminary data.</text>
</comment>
<reference evidence="3 4" key="1">
    <citation type="submission" date="2012-12" db="EMBL/GenBank/DDBJ databases">
        <title>Genome Assembly of Photobacterium sp. AK15.</title>
        <authorList>
            <person name="Khatri I."/>
            <person name="Vaidya B."/>
            <person name="Srinivas T.N.R."/>
            <person name="Subramanian S."/>
            <person name="Pinnaka A."/>
        </authorList>
    </citation>
    <scope>NUCLEOTIDE SEQUENCE [LARGE SCALE GENOMIC DNA]</scope>
    <source>
        <strain evidence="3 4">AK15</strain>
    </source>
</reference>
<dbReference type="EMBL" id="AMZO01000038">
    <property type="protein sequence ID" value="ELR63487.1"/>
    <property type="molecule type" value="Genomic_DNA"/>
</dbReference>